<keyword evidence="3" id="KW-1003">Cell membrane</keyword>
<sequence length="298" mass="30670">MNLALIILVDGISYAGWLFLVGIGLTLVFGVLRLVNIAHGGFYAIGAYVAAYAIGAAASYGLGAGPQLLLAFAGAVVVGGLIGFLVERTVLVRLYDHPEVLVLFATYALFLILEDVTKLVWGGASLYAFQPRNAFGTVAIGSLSYPVYDVATVVIAVLVALGTWFVLNRTRTGRCVTAVVHDREMSAAMGVNVSAIMTGTFVVGSMLGALAGAVTAPKIAVSPGIGVEVIVLAFAVVVIGGLGSIGGAVVGALVVGLARAFATHLFPDLAVFAVYAVMAVVLAIRPYGLFARPVARKI</sequence>
<evidence type="ECO:0000256" key="4">
    <source>
        <dbReference type="ARBA" id="ARBA00022692"/>
    </source>
</evidence>
<dbReference type="AlphaFoldDB" id="A0A934IJF2"/>
<name>A0A934IJF2_9HYPH</name>
<evidence type="ECO:0000256" key="2">
    <source>
        <dbReference type="ARBA" id="ARBA00022448"/>
    </source>
</evidence>
<feature type="transmembrane region" description="Helical" evidence="9">
    <location>
        <begin position="147"/>
        <end position="167"/>
    </location>
</feature>
<dbReference type="EMBL" id="JAEKJA010000003">
    <property type="protein sequence ID" value="MBJ3774857.1"/>
    <property type="molecule type" value="Genomic_DNA"/>
</dbReference>
<protein>
    <submittedName>
        <fullName evidence="10">Branched-chain amino acid ABC transporter permease</fullName>
    </submittedName>
</protein>
<feature type="transmembrane region" description="Helical" evidence="9">
    <location>
        <begin position="187"/>
        <end position="210"/>
    </location>
</feature>
<evidence type="ECO:0000256" key="9">
    <source>
        <dbReference type="SAM" id="Phobius"/>
    </source>
</evidence>
<dbReference type="PANTHER" id="PTHR11795">
    <property type="entry name" value="BRANCHED-CHAIN AMINO ACID TRANSPORT SYSTEM PERMEASE PROTEIN LIVH"/>
    <property type="match status" value="1"/>
</dbReference>
<feature type="transmembrane region" description="Helical" evidence="9">
    <location>
        <begin position="269"/>
        <end position="288"/>
    </location>
</feature>
<dbReference type="InterPro" id="IPR052157">
    <property type="entry name" value="BCAA_transport_permease"/>
</dbReference>
<keyword evidence="11" id="KW-1185">Reference proteome</keyword>
<evidence type="ECO:0000313" key="10">
    <source>
        <dbReference type="EMBL" id="MBJ3774857.1"/>
    </source>
</evidence>
<dbReference type="PANTHER" id="PTHR11795:SF442">
    <property type="entry name" value="ABC TRANSPORTER ATP-BINDING PROTEIN"/>
    <property type="match status" value="1"/>
</dbReference>
<feature type="transmembrane region" description="Helical" evidence="9">
    <location>
        <begin position="12"/>
        <end position="35"/>
    </location>
</feature>
<evidence type="ECO:0000256" key="3">
    <source>
        <dbReference type="ARBA" id="ARBA00022475"/>
    </source>
</evidence>
<evidence type="ECO:0000256" key="6">
    <source>
        <dbReference type="ARBA" id="ARBA00022989"/>
    </source>
</evidence>
<dbReference type="Proteomes" id="UP000609531">
    <property type="component" value="Unassembled WGS sequence"/>
</dbReference>
<organism evidence="10 11">
    <name type="scientific">Acuticoccus mangrovi</name>
    <dbReference type="NCBI Taxonomy" id="2796142"/>
    <lineage>
        <taxon>Bacteria</taxon>
        <taxon>Pseudomonadati</taxon>
        <taxon>Pseudomonadota</taxon>
        <taxon>Alphaproteobacteria</taxon>
        <taxon>Hyphomicrobiales</taxon>
        <taxon>Amorphaceae</taxon>
        <taxon>Acuticoccus</taxon>
    </lineage>
</organism>
<feature type="transmembrane region" description="Helical" evidence="9">
    <location>
        <begin position="100"/>
        <end position="127"/>
    </location>
</feature>
<dbReference type="Pfam" id="PF02653">
    <property type="entry name" value="BPD_transp_2"/>
    <property type="match status" value="1"/>
</dbReference>
<dbReference type="RefSeq" id="WP_198880765.1">
    <property type="nucleotide sequence ID" value="NZ_JAEKJA010000003.1"/>
</dbReference>
<keyword evidence="7 9" id="KW-0472">Membrane</keyword>
<keyword evidence="4 9" id="KW-0812">Transmembrane</keyword>
<dbReference type="InterPro" id="IPR001851">
    <property type="entry name" value="ABC_transp_permease"/>
</dbReference>
<comment type="similarity">
    <text evidence="8">Belongs to the binding-protein-dependent transport system permease family. LivHM subfamily.</text>
</comment>
<dbReference type="CDD" id="cd06582">
    <property type="entry name" value="TM_PBP1_LivH_like"/>
    <property type="match status" value="1"/>
</dbReference>
<reference evidence="10" key="1">
    <citation type="submission" date="2020-12" db="EMBL/GenBank/DDBJ databases">
        <title>Bacterial taxonomy.</title>
        <authorList>
            <person name="Pan X."/>
        </authorList>
    </citation>
    <scope>NUCLEOTIDE SEQUENCE</scope>
    <source>
        <strain evidence="10">B2012</strain>
    </source>
</reference>
<evidence type="ECO:0000256" key="1">
    <source>
        <dbReference type="ARBA" id="ARBA00004651"/>
    </source>
</evidence>
<feature type="transmembrane region" description="Helical" evidence="9">
    <location>
        <begin position="42"/>
        <end position="62"/>
    </location>
</feature>
<evidence type="ECO:0000313" key="11">
    <source>
        <dbReference type="Proteomes" id="UP000609531"/>
    </source>
</evidence>
<gene>
    <name evidence="10" type="ORF">JCR33_04115</name>
</gene>
<evidence type="ECO:0000256" key="5">
    <source>
        <dbReference type="ARBA" id="ARBA00022970"/>
    </source>
</evidence>
<dbReference type="GO" id="GO:0022857">
    <property type="term" value="F:transmembrane transporter activity"/>
    <property type="evidence" value="ECO:0007669"/>
    <property type="project" value="InterPro"/>
</dbReference>
<keyword evidence="6 9" id="KW-1133">Transmembrane helix</keyword>
<comment type="caution">
    <text evidence="10">The sequence shown here is derived from an EMBL/GenBank/DDBJ whole genome shotgun (WGS) entry which is preliminary data.</text>
</comment>
<evidence type="ECO:0000256" key="8">
    <source>
        <dbReference type="ARBA" id="ARBA00037998"/>
    </source>
</evidence>
<accession>A0A934IJF2</accession>
<dbReference type="GO" id="GO:0005886">
    <property type="term" value="C:plasma membrane"/>
    <property type="evidence" value="ECO:0007669"/>
    <property type="project" value="UniProtKB-SubCell"/>
</dbReference>
<feature type="transmembrane region" description="Helical" evidence="9">
    <location>
        <begin position="230"/>
        <end position="257"/>
    </location>
</feature>
<feature type="transmembrane region" description="Helical" evidence="9">
    <location>
        <begin position="68"/>
        <end position="88"/>
    </location>
</feature>
<dbReference type="GO" id="GO:0006865">
    <property type="term" value="P:amino acid transport"/>
    <property type="evidence" value="ECO:0007669"/>
    <property type="project" value="UniProtKB-KW"/>
</dbReference>
<keyword evidence="5" id="KW-0029">Amino-acid transport</keyword>
<keyword evidence="2" id="KW-0813">Transport</keyword>
<evidence type="ECO:0000256" key="7">
    <source>
        <dbReference type="ARBA" id="ARBA00023136"/>
    </source>
</evidence>
<proteinExistence type="inferred from homology"/>
<comment type="subcellular location">
    <subcellularLocation>
        <location evidence="1">Cell membrane</location>
        <topology evidence="1">Multi-pass membrane protein</topology>
    </subcellularLocation>
</comment>